<dbReference type="InterPro" id="IPR001647">
    <property type="entry name" value="HTH_TetR"/>
</dbReference>
<organism evidence="5 6">
    <name type="scientific">Rhodopseudomonas palustris</name>
    <dbReference type="NCBI Taxonomy" id="1076"/>
    <lineage>
        <taxon>Bacteria</taxon>
        <taxon>Pseudomonadati</taxon>
        <taxon>Pseudomonadota</taxon>
        <taxon>Alphaproteobacteria</taxon>
        <taxon>Hyphomicrobiales</taxon>
        <taxon>Nitrobacteraceae</taxon>
        <taxon>Rhodopseudomonas</taxon>
    </lineage>
</organism>
<dbReference type="Gene3D" id="1.10.357.10">
    <property type="entry name" value="Tetracycline Repressor, domain 2"/>
    <property type="match status" value="1"/>
</dbReference>
<evidence type="ECO:0000256" key="1">
    <source>
        <dbReference type="ARBA" id="ARBA00023125"/>
    </source>
</evidence>
<evidence type="ECO:0000313" key="5">
    <source>
        <dbReference type="EMBL" id="KIZ40754.1"/>
    </source>
</evidence>
<dbReference type="GO" id="GO:0000976">
    <property type="term" value="F:transcription cis-regulatory region binding"/>
    <property type="evidence" value="ECO:0007669"/>
    <property type="project" value="TreeGrafter"/>
</dbReference>
<evidence type="ECO:0000256" key="2">
    <source>
        <dbReference type="PROSITE-ProRule" id="PRU00335"/>
    </source>
</evidence>
<dbReference type="GO" id="GO:0003700">
    <property type="term" value="F:DNA-binding transcription factor activity"/>
    <property type="evidence" value="ECO:0007669"/>
    <property type="project" value="TreeGrafter"/>
</dbReference>
<dbReference type="OrthoDB" id="7465645at2"/>
<dbReference type="EMBL" id="JXXE01000338">
    <property type="protein sequence ID" value="KIZ40754.1"/>
    <property type="molecule type" value="Genomic_DNA"/>
</dbReference>
<proteinExistence type="predicted"/>
<dbReference type="PROSITE" id="PS50977">
    <property type="entry name" value="HTH_TETR_2"/>
    <property type="match status" value="1"/>
</dbReference>
<feature type="DNA-binding region" description="H-T-H motif" evidence="2">
    <location>
        <begin position="44"/>
        <end position="63"/>
    </location>
</feature>
<feature type="region of interest" description="Disordered" evidence="3">
    <location>
        <begin position="1"/>
        <end position="20"/>
    </location>
</feature>
<dbReference type="SUPFAM" id="SSF46689">
    <property type="entry name" value="Homeodomain-like"/>
    <property type="match status" value="1"/>
</dbReference>
<dbReference type="PANTHER" id="PTHR30055:SF181">
    <property type="entry name" value="BLR6905 PROTEIN"/>
    <property type="match status" value="1"/>
</dbReference>
<reference evidence="5 6" key="1">
    <citation type="submission" date="2014-11" db="EMBL/GenBank/DDBJ databases">
        <title>Genomics and ecophysiology of heterotrophic nitrogen fixing bacteria isolated from estuarine surface water.</title>
        <authorList>
            <person name="Bentzon-Tilia M."/>
            <person name="Severin I."/>
            <person name="Hansen L.H."/>
            <person name="Riemann L."/>
        </authorList>
    </citation>
    <scope>NUCLEOTIDE SEQUENCE [LARGE SCALE GENOMIC DNA]</scope>
    <source>
        <strain evidence="5 6">BAL398</strain>
    </source>
</reference>
<evidence type="ECO:0000259" key="4">
    <source>
        <dbReference type="PROSITE" id="PS50977"/>
    </source>
</evidence>
<dbReference type="InterPro" id="IPR009057">
    <property type="entry name" value="Homeodomain-like_sf"/>
</dbReference>
<dbReference type="Proteomes" id="UP000032515">
    <property type="component" value="Unassembled WGS sequence"/>
</dbReference>
<dbReference type="AlphaFoldDB" id="A0A0D7EIV4"/>
<dbReference type="PATRIC" id="fig|1076.23.peg.3621"/>
<evidence type="ECO:0000313" key="6">
    <source>
        <dbReference type="Proteomes" id="UP000032515"/>
    </source>
</evidence>
<name>A0A0D7EIV4_RHOPL</name>
<dbReference type="RefSeq" id="WP_044413462.1">
    <property type="nucleotide sequence ID" value="NZ_JXXE01000338.1"/>
</dbReference>
<accession>A0A0D7EIV4</accession>
<keyword evidence="1 2" id="KW-0238">DNA-binding</keyword>
<sequence length="220" mass="25755">MLQKTAPKPPSPAPARKNMKSADREKAILEAAIAFFAEHGFEGQTRELAKRIGITHSAIYRHFPSKEALIERVYDHVYVSRWNPQWEMLIADRSRSLEDRLIQFYLEYVERIFNYEWVRIFVFSGLRSYDITGRYLTIIRDKLVIPVCRELRRLENPAAPSRAKITEREQEAVWGLHGQIFYIAIRKYVYGTPVPAELDPIITDHVRRFMRGFPPGPPPK</sequence>
<evidence type="ECO:0000256" key="3">
    <source>
        <dbReference type="SAM" id="MobiDB-lite"/>
    </source>
</evidence>
<dbReference type="PANTHER" id="PTHR30055">
    <property type="entry name" value="HTH-TYPE TRANSCRIPTIONAL REGULATOR RUTR"/>
    <property type="match status" value="1"/>
</dbReference>
<gene>
    <name evidence="5" type="ORF">OO17_16885</name>
</gene>
<dbReference type="Pfam" id="PF00440">
    <property type="entry name" value="TetR_N"/>
    <property type="match status" value="1"/>
</dbReference>
<protein>
    <submittedName>
        <fullName evidence="5">TetR family transcriptional regulator</fullName>
    </submittedName>
</protein>
<dbReference type="PRINTS" id="PR00455">
    <property type="entry name" value="HTHTETR"/>
</dbReference>
<comment type="caution">
    <text evidence="5">The sequence shown here is derived from an EMBL/GenBank/DDBJ whole genome shotgun (WGS) entry which is preliminary data.</text>
</comment>
<dbReference type="InterPro" id="IPR050109">
    <property type="entry name" value="HTH-type_TetR-like_transc_reg"/>
</dbReference>
<feature type="domain" description="HTH tetR-type" evidence="4">
    <location>
        <begin position="22"/>
        <end position="81"/>
    </location>
</feature>